<protein>
    <submittedName>
        <fullName evidence="2">Uncharacterized protein</fullName>
    </submittedName>
</protein>
<feature type="transmembrane region" description="Helical" evidence="1">
    <location>
        <begin position="78"/>
        <end position="100"/>
    </location>
</feature>
<evidence type="ECO:0000313" key="3">
    <source>
        <dbReference type="Proteomes" id="UP000199372"/>
    </source>
</evidence>
<feature type="transmembrane region" description="Helical" evidence="1">
    <location>
        <begin position="42"/>
        <end position="66"/>
    </location>
</feature>
<proteinExistence type="predicted"/>
<keyword evidence="1" id="KW-0472">Membrane</keyword>
<keyword evidence="1" id="KW-1133">Transmembrane helix</keyword>
<evidence type="ECO:0000256" key="1">
    <source>
        <dbReference type="SAM" id="Phobius"/>
    </source>
</evidence>
<organism evidence="2 3">
    <name type="scientific">Palleronia pelagia</name>
    <dbReference type="NCBI Taxonomy" id="387096"/>
    <lineage>
        <taxon>Bacteria</taxon>
        <taxon>Pseudomonadati</taxon>
        <taxon>Pseudomonadota</taxon>
        <taxon>Alphaproteobacteria</taxon>
        <taxon>Rhodobacterales</taxon>
        <taxon>Roseobacteraceae</taxon>
        <taxon>Palleronia</taxon>
    </lineage>
</organism>
<dbReference type="EMBL" id="FOCM01000005">
    <property type="protein sequence ID" value="SEN60576.1"/>
    <property type="molecule type" value="Genomic_DNA"/>
</dbReference>
<evidence type="ECO:0000313" key="2">
    <source>
        <dbReference type="EMBL" id="SEN60576.1"/>
    </source>
</evidence>
<name>A0A1H8HXD9_9RHOB</name>
<accession>A0A1H8HXD9</accession>
<gene>
    <name evidence="2" type="ORF">SAMN04488011_10529</name>
</gene>
<sequence length="101" mass="10603">MTEIQKIQARAVQRLGCFAIEGLILLNALMAIVGNLGDGVNLWFICGLIAAAVALAISWAIGMFLIADPDAAIAETRAVITLQGVMPIVSLVLFCAGCLFL</sequence>
<keyword evidence="1" id="KW-0812">Transmembrane</keyword>
<dbReference type="AlphaFoldDB" id="A0A1H8HXD9"/>
<dbReference type="RefSeq" id="WP_091845653.1">
    <property type="nucleotide sequence ID" value="NZ_FOCM01000005.1"/>
</dbReference>
<dbReference type="Proteomes" id="UP000199372">
    <property type="component" value="Unassembled WGS sequence"/>
</dbReference>
<keyword evidence="3" id="KW-1185">Reference proteome</keyword>
<feature type="transmembrane region" description="Helical" evidence="1">
    <location>
        <begin position="12"/>
        <end position="36"/>
    </location>
</feature>
<reference evidence="3" key="1">
    <citation type="submission" date="2016-10" db="EMBL/GenBank/DDBJ databases">
        <authorList>
            <person name="Varghese N."/>
            <person name="Submissions S."/>
        </authorList>
    </citation>
    <scope>NUCLEOTIDE SEQUENCE [LARGE SCALE GENOMIC DNA]</scope>
    <source>
        <strain evidence="3">DSM 26893</strain>
    </source>
</reference>